<organism evidence="2 3">
    <name type="scientific">Iphiclides podalirius</name>
    <name type="common">scarce swallowtail</name>
    <dbReference type="NCBI Taxonomy" id="110791"/>
    <lineage>
        <taxon>Eukaryota</taxon>
        <taxon>Metazoa</taxon>
        <taxon>Ecdysozoa</taxon>
        <taxon>Arthropoda</taxon>
        <taxon>Hexapoda</taxon>
        <taxon>Insecta</taxon>
        <taxon>Pterygota</taxon>
        <taxon>Neoptera</taxon>
        <taxon>Endopterygota</taxon>
        <taxon>Lepidoptera</taxon>
        <taxon>Glossata</taxon>
        <taxon>Ditrysia</taxon>
        <taxon>Papilionoidea</taxon>
        <taxon>Papilionidae</taxon>
        <taxon>Papilioninae</taxon>
        <taxon>Iphiclides</taxon>
    </lineage>
</organism>
<feature type="region of interest" description="Disordered" evidence="1">
    <location>
        <begin position="1"/>
        <end position="72"/>
    </location>
</feature>
<feature type="non-terminal residue" evidence="2">
    <location>
        <position position="1"/>
    </location>
</feature>
<evidence type="ECO:0000313" key="2">
    <source>
        <dbReference type="EMBL" id="CAH2075619.1"/>
    </source>
</evidence>
<name>A0ABN8J5D6_9NEOP</name>
<gene>
    <name evidence="2" type="ORF">IPOD504_LOCUS16953</name>
</gene>
<dbReference type="EMBL" id="OW152820">
    <property type="protein sequence ID" value="CAH2075619.1"/>
    <property type="molecule type" value="Genomic_DNA"/>
</dbReference>
<protein>
    <submittedName>
        <fullName evidence="2">Uncharacterized protein</fullName>
    </submittedName>
</protein>
<dbReference type="Proteomes" id="UP000837857">
    <property type="component" value="Chromosome 8"/>
</dbReference>
<sequence length="99" mass="10472">MVDRIGPVGDRDAATDTAFGRGGRTAETLAPTAAGDENALGIQMSRGDNALESRDGQQPHRRSAVSVSPGFSRLNCAPIKSDYCSERQKPLRSGPSRTV</sequence>
<feature type="compositionally biased region" description="Basic and acidic residues" evidence="1">
    <location>
        <begin position="1"/>
        <end position="14"/>
    </location>
</feature>
<feature type="compositionally biased region" description="Basic and acidic residues" evidence="1">
    <location>
        <begin position="49"/>
        <end position="58"/>
    </location>
</feature>
<evidence type="ECO:0000256" key="1">
    <source>
        <dbReference type="SAM" id="MobiDB-lite"/>
    </source>
</evidence>
<reference evidence="2" key="1">
    <citation type="submission" date="2022-03" db="EMBL/GenBank/DDBJ databases">
        <authorList>
            <person name="Martin H S."/>
        </authorList>
    </citation>
    <scope>NUCLEOTIDE SEQUENCE</scope>
</reference>
<evidence type="ECO:0000313" key="3">
    <source>
        <dbReference type="Proteomes" id="UP000837857"/>
    </source>
</evidence>
<proteinExistence type="predicted"/>
<keyword evidence="3" id="KW-1185">Reference proteome</keyword>
<accession>A0ABN8J5D6</accession>